<dbReference type="PROSITE" id="PS51257">
    <property type="entry name" value="PROKAR_LIPOPROTEIN"/>
    <property type="match status" value="1"/>
</dbReference>
<gene>
    <name evidence="4" type="ORF">ERS852429_03585</name>
</gene>
<dbReference type="AlphaFoldDB" id="A0A173VUU0"/>
<protein>
    <submittedName>
        <fullName evidence="4">Uncharacterized enzyme of heme biosynthesis</fullName>
    </submittedName>
</protein>
<feature type="repeat" description="TPR" evidence="1">
    <location>
        <begin position="102"/>
        <end position="135"/>
    </location>
</feature>
<feature type="coiled-coil region" evidence="2">
    <location>
        <begin position="430"/>
        <end position="457"/>
    </location>
</feature>
<keyword evidence="3" id="KW-0812">Transmembrane</keyword>
<dbReference type="RefSeq" id="WP_057319870.1">
    <property type="nucleotide sequence ID" value="NZ_CYXP01000009.1"/>
</dbReference>
<accession>A0A173VUU0</accession>
<proteinExistence type="predicted"/>
<reference evidence="4 5" key="1">
    <citation type="submission" date="2015-09" db="EMBL/GenBank/DDBJ databases">
        <authorList>
            <consortium name="Pathogen Informatics"/>
        </authorList>
    </citation>
    <scope>NUCLEOTIDE SEQUENCE [LARGE SCALE GENOMIC DNA]</scope>
    <source>
        <strain evidence="4 5">2789STDY5608872</strain>
    </source>
</reference>
<name>A0A173VUU0_PARDI</name>
<dbReference type="EMBL" id="CYXP01000009">
    <property type="protein sequence ID" value="CUN30520.1"/>
    <property type="molecule type" value="Genomic_DNA"/>
</dbReference>
<dbReference type="InterPro" id="IPR019734">
    <property type="entry name" value="TPR_rpt"/>
</dbReference>
<evidence type="ECO:0000313" key="5">
    <source>
        <dbReference type="Proteomes" id="UP000095591"/>
    </source>
</evidence>
<dbReference type="SUPFAM" id="SSF48452">
    <property type="entry name" value="TPR-like"/>
    <property type="match status" value="2"/>
</dbReference>
<keyword evidence="2" id="KW-0175">Coiled coil</keyword>
<keyword evidence="1" id="KW-0802">TPR repeat</keyword>
<dbReference type="PROSITE" id="PS50005">
    <property type="entry name" value="TPR"/>
    <property type="match status" value="1"/>
</dbReference>
<keyword evidence="3" id="KW-1133">Transmembrane helix</keyword>
<dbReference type="SMART" id="SM00028">
    <property type="entry name" value="TPR"/>
    <property type="match status" value="3"/>
</dbReference>
<keyword evidence="3" id="KW-0472">Membrane</keyword>
<evidence type="ECO:0000256" key="2">
    <source>
        <dbReference type="SAM" id="Coils"/>
    </source>
</evidence>
<organism evidence="4 5">
    <name type="scientific">Parabacteroides distasonis</name>
    <dbReference type="NCBI Taxonomy" id="823"/>
    <lineage>
        <taxon>Bacteria</taxon>
        <taxon>Pseudomonadati</taxon>
        <taxon>Bacteroidota</taxon>
        <taxon>Bacteroidia</taxon>
        <taxon>Bacteroidales</taxon>
        <taxon>Tannerellaceae</taxon>
        <taxon>Parabacteroides</taxon>
    </lineage>
</organism>
<dbReference type="InterPro" id="IPR011990">
    <property type="entry name" value="TPR-like_helical_dom_sf"/>
</dbReference>
<dbReference type="Gene3D" id="1.25.40.10">
    <property type="entry name" value="Tetratricopeptide repeat domain"/>
    <property type="match status" value="2"/>
</dbReference>
<dbReference type="Proteomes" id="UP000095591">
    <property type="component" value="Unassembled WGS sequence"/>
</dbReference>
<feature type="transmembrane region" description="Helical" evidence="3">
    <location>
        <begin position="364"/>
        <end position="384"/>
    </location>
</feature>
<evidence type="ECO:0000313" key="4">
    <source>
        <dbReference type="EMBL" id="CUN30520.1"/>
    </source>
</evidence>
<evidence type="ECO:0000256" key="1">
    <source>
        <dbReference type="PROSITE-ProRule" id="PRU00339"/>
    </source>
</evidence>
<evidence type="ECO:0000256" key="3">
    <source>
        <dbReference type="SAM" id="Phobius"/>
    </source>
</evidence>
<sequence length="569" mass="66509">MKSFIYILLTSLTFLVVGCQNESEEIRLINQAERLFDAYPDSVITTLDSIPLPEEMSPRLIARWCMLYARAADKIEDEMPYTNQLEIALKYYQKKKMREEEAEIGLYLGRSYVEDKEYEKAMRAYSDALEVALAIKDYNRAGYICSYMGDLYELDDRYVLAAKKYKESGRYFRLAGNMKSYVRSFVNEGRSYMDVDSNYLALTILKRAEVIIDSLRVDEVRNYVYNGLGNIFNVLEKYDLAEKYLLKSIKEDSSDTASDYLTLSDLEQKRGNLEQAENYLQKANSVSIDNDFVPATIAYHYYKINKERDDYKRALSFYEEYVAAEDSLMNISKSVDIYDTEQKYEHLKLHNENIRLLLKGQRNYTFILILLFLCALLIIVYLATIRRKNRSLLKQQEKINTLNQSIYQLYAELRRKSDELIQLQNTQYSSVKMQVEYENVQKEVDSLRSRLFELRESKILNSNLAKKIKKISQTVQPNHSEAPVSEKMWIDIEVLMMEVYPSVIKVLKDAGLSPSEMHLCFLTLFKLDSTAISILLNIIPTSVDRTRLRVRKKLNWEGKQGLYESLVNI</sequence>